<evidence type="ECO:0000256" key="1">
    <source>
        <dbReference type="SAM" id="Phobius"/>
    </source>
</evidence>
<organism evidence="2 3">
    <name type="scientific">Labrys miyagiensis</name>
    <dbReference type="NCBI Taxonomy" id="346912"/>
    <lineage>
        <taxon>Bacteria</taxon>
        <taxon>Pseudomonadati</taxon>
        <taxon>Pseudomonadota</taxon>
        <taxon>Alphaproteobacteria</taxon>
        <taxon>Hyphomicrobiales</taxon>
        <taxon>Xanthobacteraceae</taxon>
        <taxon>Labrys</taxon>
    </lineage>
</organism>
<feature type="transmembrane region" description="Helical" evidence="1">
    <location>
        <begin position="6"/>
        <end position="27"/>
    </location>
</feature>
<keyword evidence="1" id="KW-0812">Transmembrane</keyword>
<accession>A0ABQ6CNV3</accession>
<proteinExistence type="predicted"/>
<feature type="transmembrane region" description="Helical" evidence="1">
    <location>
        <begin position="133"/>
        <end position="156"/>
    </location>
</feature>
<protein>
    <submittedName>
        <fullName evidence="2">Uncharacterized protein</fullName>
    </submittedName>
</protein>
<name>A0ABQ6CNV3_9HYPH</name>
<keyword evidence="3" id="KW-1185">Reference proteome</keyword>
<evidence type="ECO:0000313" key="2">
    <source>
        <dbReference type="EMBL" id="GLS20605.1"/>
    </source>
</evidence>
<evidence type="ECO:0000313" key="3">
    <source>
        <dbReference type="Proteomes" id="UP001156882"/>
    </source>
</evidence>
<gene>
    <name evidence="2" type="ORF">GCM10007874_36220</name>
</gene>
<feature type="transmembrane region" description="Helical" evidence="1">
    <location>
        <begin position="101"/>
        <end position="121"/>
    </location>
</feature>
<keyword evidence="1" id="KW-1133">Transmembrane helix</keyword>
<reference evidence="3" key="1">
    <citation type="journal article" date="2019" name="Int. J. Syst. Evol. Microbiol.">
        <title>The Global Catalogue of Microorganisms (GCM) 10K type strain sequencing project: providing services to taxonomists for standard genome sequencing and annotation.</title>
        <authorList>
            <consortium name="The Broad Institute Genomics Platform"/>
            <consortium name="The Broad Institute Genome Sequencing Center for Infectious Disease"/>
            <person name="Wu L."/>
            <person name="Ma J."/>
        </authorList>
    </citation>
    <scope>NUCLEOTIDE SEQUENCE [LARGE SCALE GENOMIC DNA]</scope>
    <source>
        <strain evidence="3">NBRC 101365</strain>
    </source>
</reference>
<dbReference type="RefSeq" id="WP_284313686.1">
    <property type="nucleotide sequence ID" value="NZ_BSPC01000031.1"/>
</dbReference>
<comment type="caution">
    <text evidence="2">The sequence shown here is derived from an EMBL/GenBank/DDBJ whole genome shotgun (WGS) entry which is preliminary data.</text>
</comment>
<dbReference type="EMBL" id="BSPC01000031">
    <property type="protein sequence ID" value="GLS20605.1"/>
    <property type="molecule type" value="Genomic_DNA"/>
</dbReference>
<keyword evidence="1" id="KW-0472">Membrane</keyword>
<sequence>MNAEIAIYLAQALNMVAFIALAIWFVVSKLRSVGRAKALMALTSVHLGRTLCLEIYSSQDAGMKMANNIRDQIVVGDLLGWALALIILFCLTWRLRFSIVLIWLLAIETVVDMGSGTIALIRAGTIGDVNGISWLIVAFYLPVVQVAVGLSIWQLITRRGEPLFKAEGPR</sequence>
<dbReference type="Proteomes" id="UP001156882">
    <property type="component" value="Unassembled WGS sequence"/>
</dbReference>
<feature type="transmembrane region" description="Helical" evidence="1">
    <location>
        <begin position="73"/>
        <end position="95"/>
    </location>
</feature>